<name>A0A9P6TZR6_9FUNG</name>
<organism evidence="7 8">
    <name type="scientific">Actinomortierella ambigua</name>
    <dbReference type="NCBI Taxonomy" id="1343610"/>
    <lineage>
        <taxon>Eukaryota</taxon>
        <taxon>Fungi</taxon>
        <taxon>Fungi incertae sedis</taxon>
        <taxon>Mucoromycota</taxon>
        <taxon>Mortierellomycotina</taxon>
        <taxon>Mortierellomycetes</taxon>
        <taxon>Mortierellales</taxon>
        <taxon>Mortierellaceae</taxon>
        <taxon>Actinomortierella</taxon>
    </lineage>
</organism>
<evidence type="ECO:0000256" key="3">
    <source>
        <dbReference type="ARBA" id="ARBA00022576"/>
    </source>
</evidence>
<keyword evidence="8" id="KW-1185">Reference proteome</keyword>
<keyword evidence="3" id="KW-0032">Aminotransferase</keyword>
<dbReference type="Gene3D" id="3.40.640.10">
    <property type="entry name" value="Type I PLP-dependent aspartate aminotransferase-like (Major domain)"/>
    <property type="match status" value="1"/>
</dbReference>
<dbReference type="PANTHER" id="PTHR42790:SF21">
    <property type="entry name" value="AROMATIC_AMINOADIPATE AMINOTRANSFERASE 1"/>
    <property type="match status" value="1"/>
</dbReference>
<dbReference type="InterPro" id="IPR050859">
    <property type="entry name" value="Class-I_PLP-dep_aminotransf"/>
</dbReference>
<dbReference type="EMBL" id="JAAAJB010000615">
    <property type="protein sequence ID" value="KAG0253011.1"/>
    <property type="molecule type" value="Genomic_DNA"/>
</dbReference>
<dbReference type="InterPro" id="IPR015421">
    <property type="entry name" value="PyrdxlP-dep_Trfase_major"/>
</dbReference>
<comment type="caution">
    <text evidence="7">The sequence shown here is derived from an EMBL/GenBank/DDBJ whole genome shotgun (WGS) entry which is preliminary data.</text>
</comment>
<reference evidence="7" key="1">
    <citation type="journal article" date="2020" name="Fungal Divers.">
        <title>Resolving the Mortierellaceae phylogeny through synthesis of multi-gene phylogenetics and phylogenomics.</title>
        <authorList>
            <person name="Vandepol N."/>
            <person name="Liber J."/>
            <person name="Desiro A."/>
            <person name="Na H."/>
            <person name="Kennedy M."/>
            <person name="Barry K."/>
            <person name="Grigoriev I.V."/>
            <person name="Miller A.N."/>
            <person name="O'Donnell K."/>
            <person name="Stajich J.E."/>
            <person name="Bonito G."/>
        </authorList>
    </citation>
    <scope>NUCLEOTIDE SEQUENCE</scope>
    <source>
        <strain evidence="7">BC1065</strain>
    </source>
</reference>
<dbReference type="GO" id="GO:0009074">
    <property type="term" value="P:aromatic amino acid family catabolic process"/>
    <property type="evidence" value="ECO:0007669"/>
    <property type="project" value="TreeGrafter"/>
</dbReference>
<dbReference type="AlphaFoldDB" id="A0A9P6TZR6"/>
<dbReference type="Proteomes" id="UP000807716">
    <property type="component" value="Unassembled WGS sequence"/>
</dbReference>
<comment type="cofactor">
    <cofactor evidence="1">
        <name>pyridoxal 5'-phosphate</name>
        <dbReference type="ChEBI" id="CHEBI:597326"/>
    </cofactor>
</comment>
<evidence type="ECO:0000259" key="6">
    <source>
        <dbReference type="Pfam" id="PF00155"/>
    </source>
</evidence>
<protein>
    <recommendedName>
        <fullName evidence="6">Aminotransferase class I/classII large domain-containing protein</fullName>
    </recommendedName>
</protein>
<proteinExistence type="inferred from homology"/>
<dbReference type="GO" id="GO:0030170">
    <property type="term" value="F:pyridoxal phosphate binding"/>
    <property type="evidence" value="ECO:0007669"/>
    <property type="project" value="InterPro"/>
</dbReference>
<dbReference type="GO" id="GO:0008793">
    <property type="term" value="F:aromatic-amino-acid transaminase activity"/>
    <property type="evidence" value="ECO:0007669"/>
    <property type="project" value="TreeGrafter"/>
</dbReference>
<dbReference type="GO" id="GO:0047536">
    <property type="term" value="F:2-aminoadipate transaminase activity"/>
    <property type="evidence" value="ECO:0007669"/>
    <property type="project" value="TreeGrafter"/>
</dbReference>
<gene>
    <name evidence="7" type="ORF">DFQ27_007721</name>
</gene>
<evidence type="ECO:0000313" key="8">
    <source>
        <dbReference type="Proteomes" id="UP000807716"/>
    </source>
</evidence>
<dbReference type="GO" id="GO:0006571">
    <property type="term" value="P:tyrosine biosynthetic process"/>
    <property type="evidence" value="ECO:0007669"/>
    <property type="project" value="TreeGrafter"/>
</dbReference>
<keyword evidence="4" id="KW-0808">Transferase</keyword>
<dbReference type="Pfam" id="PF00155">
    <property type="entry name" value="Aminotran_1_2"/>
    <property type="match status" value="1"/>
</dbReference>
<dbReference type="InterPro" id="IPR015424">
    <property type="entry name" value="PyrdxlP-dep_Trfase"/>
</dbReference>
<evidence type="ECO:0000256" key="4">
    <source>
        <dbReference type="ARBA" id="ARBA00022679"/>
    </source>
</evidence>
<evidence type="ECO:0000256" key="2">
    <source>
        <dbReference type="ARBA" id="ARBA00007441"/>
    </source>
</evidence>
<dbReference type="InterPro" id="IPR004839">
    <property type="entry name" value="Aminotransferase_I/II_large"/>
</dbReference>
<sequence>MVVQSVSELPLAKDFSSFISVEASARKKSPLKSLLVFMKGNMISLGGGLPHPSTFPFTELSSVVKSAPAGTTALKDTKKENIETVSVPLDPTDGKVESLAASLQYGGGLGMPSLRNFCKTHIESMHKPQYQDWEVIMTCGNTDSFTKALALLLNRGDYILIEKWAYPTAMETIEPLGITAVPIPVDGEGICPKALRQTLDNWGSEPHQTPENKPRVAYLVPTGQNPTGATMGLQRRRDIMAIAQQHNLIIIEDDPYYYLQFSIDDGWMPSLLSLDTDGRVIRLDSFSKTLAPGCRVGYATMNKQFREYFQFHTEVTVQQPSGFSQAVLAEMLVGHWGQEGYTRYLTERVRIEYLNRSKFLQSCLRKYVNSELISFVEPSAGMFIWLKVHVEKHPRHGQVTDSALMLELFNACIAEDVLLTPGWQFSTKPKPQNADLSKVQEFWFDDEATFLRATFAYADFPQMEKAAQSLGVAVTKAFAA</sequence>
<evidence type="ECO:0000256" key="1">
    <source>
        <dbReference type="ARBA" id="ARBA00001933"/>
    </source>
</evidence>
<dbReference type="CDD" id="cd00609">
    <property type="entry name" value="AAT_like"/>
    <property type="match status" value="1"/>
</dbReference>
<dbReference type="SUPFAM" id="SSF53383">
    <property type="entry name" value="PLP-dependent transferases"/>
    <property type="match status" value="1"/>
</dbReference>
<accession>A0A9P6TZR6</accession>
<dbReference type="GO" id="GO:0019878">
    <property type="term" value="P:lysine biosynthetic process via aminoadipic acid"/>
    <property type="evidence" value="ECO:0007669"/>
    <property type="project" value="TreeGrafter"/>
</dbReference>
<keyword evidence="5" id="KW-0663">Pyridoxal phosphate</keyword>
<feature type="domain" description="Aminotransferase class I/classII large" evidence="6">
    <location>
        <begin position="104"/>
        <end position="466"/>
    </location>
</feature>
<comment type="similarity">
    <text evidence="2">Belongs to the class-I pyridoxal-phosphate-dependent aminotransferase family.</text>
</comment>
<evidence type="ECO:0000256" key="5">
    <source>
        <dbReference type="ARBA" id="ARBA00022898"/>
    </source>
</evidence>
<dbReference type="PANTHER" id="PTHR42790">
    <property type="entry name" value="AMINOTRANSFERASE"/>
    <property type="match status" value="1"/>
</dbReference>
<evidence type="ECO:0000313" key="7">
    <source>
        <dbReference type="EMBL" id="KAG0253011.1"/>
    </source>
</evidence>
<dbReference type="OrthoDB" id="691673at2759"/>